<comment type="caution">
    <text evidence="2">The sequence shown here is derived from an EMBL/GenBank/DDBJ whole genome shotgun (WGS) entry which is preliminary data.</text>
</comment>
<dbReference type="VEuPathDB" id="AmoebaDB:NfTy_093600"/>
<name>A0A6A5BJE5_NAEFO</name>
<reference evidence="2 3" key="1">
    <citation type="journal article" date="2019" name="Sci. Rep.">
        <title>Nanopore sequencing improves the draft genome of the human pathogenic amoeba Naegleria fowleri.</title>
        <authorList>
            <person name="Liechti N."/>
            <person name="Schurch N."/>
            <person name="Bruggmann R."/>
            <person name="Wittwer M."/>
        </authorList>
    </citation>
    <scope>NUCLEOTIDE SEQUENCE [LARGE SCALE GENOMIC DNA]</scope>
    <source>
        <strain evidence="2 3">ATCC 30894</strain>
    </source>
</reference>
<dbReference type="RefSeq" id="XP_044557902.1">
    <property type="nucleotide sequence ID" value="XM_044712244.1"/>
</dbReference>
<accession>A0A6A5BJE5</accession>
<dbReference type="SMART" id="SM00584">
    <property type="entry name" value="TLDc"/>
    <property type="match status" value="1"/>
</dbReference>
<sequence length="172" mass="19349">MEGKLVNLLSKTRSFKNCKLLFRASQDGFNASQFHSKCDNKGPTVTIIKTFNNCIFGGYTPLSWNTSDSFQRDNSSFLFSFIGKNEEERNVRIENQGQKDNTKSIYCALNNGPTFGGYDLYVSNDFKSNSNYSNLGHSYSVSGVSYGTSQAKEYLAGSYKFSITELEVYELK</sequence>
<dbReference type="GeneID" id="68115614"/>
<evidence type="ECO:0000313" key="2">
    <source>
        <dbReference type="EMBL" id="KAF0973189.1"/>
    </source>
</evidence>
<feature type="domain" description="TLDc" evidence="1">
    <location>
        <begin position="1"/>
        <end position="172"/>
    </location>
</feature>
<dbReference type="VEuPathDB" id="AmoebaDB:NF0033620"/>
<dbReference type="Pfam" id="PF07534">
    <property type="entry name" value="TLD"/>
    <property type="match status" value="1"/>
</dbReference>
<evidence type="ECO:0000259" key="1">
    <source>
        <dbReference type="PROSITE" id="PS51886"/>
    </source>
</evidence>
<evidence type="ECO:0000313" key="3">
    <source>
        <dbReference type="Proteomes" id="UP000444721"/>
    </source>
</evidence>
<dbReference type="AlphaFoldDB" id="A0A6A5BJE5"/>
<organism evidence="2 3">
    <name type="scientific">Naegleria fowleri</name>
    <name type="common">Brain eating amoeba</name>
    <dbReference type="NCBI Taxonomy" id="5763"/>
    <lineage>
        <taxon>Eukaryota</taxon>
        <taxon>Discoba</taxon>
        <taxon>Heterolobosea</taxon>
        <taxon>Tetramitia</taxon>
        <taxon>Eutetramitia</taxon>
        <taxon>Vahlkampfiidae</taxon>
        <taxon>Naegleria</taxon>
    </lineage>
</organism>
<protein>
    <recommendedName>
        <fullName evidence="1">TLDc domain-containing protein</fullName>
    </recommendedName>
</protein>
<proteinExistence type="predicted"/>
<dbReference type="PANTHER" id="PTHR23354">
    <property type="entry name" value="NUCLEOLAR PROTEIN 7/ESTROGEN RECEPTOR COACTIVATOR-RELATED"/>
    <property type="match status" value="1"/>
</dbReference>
<dbReference type="InterPro" id="IPR006571">
    <property type="entry name" value="TLDc_dom"/>
</dbReference>
<keyword evidence="3" id="KW-1185">Reference proteome</keyword>
<dbReference type="PROSITE" id="PS51886">
    <property type="entry name" value="TLDC"/>
    <property type="match status" value="1"/>
</dbReference>
<dbReference type="OrthoDB" id="5983325at2759"/>
<gene>
    <name evidence="2" type="ORF">FDP41_008396</name>
</gene>
<dbReference type="Proteomes" id="UP000444721">
    <property type="component" value="Unassembled WGS sequence"/>
</dbReference>
<dbReference type="OMA" id="RCWHASS"/>
<dbReference type="VEuPathDB" id="AmoebaDB:FDP41_008396"/>
<dbReference type="EMBL" id="VFQX01000061">
    <property type="protein sequence ID" value="KAF0973189.1"/>
    <property type="molecule type" value="Genomic_DNA"/>
</dbReference>